<feature type="non-terminal residue" evidence="1">
    <location>
        <position position="95"/>
    </location>
</feature>
<dbReference type="Gene3D" id="2.80.10.50">
    <property type="match status" value="1"/>
</dbReference>
<accession>A0A4Y7U1S5</accession>
<reference evidence="1 2" key="1">
    <citation type="journal article" date="2018" name="Syst. Appl. Microbiol.">
        <title>Flavobacterium circumlabens sp. nov. and Flavobacterium cupreum sp. nov., two psychrotrophic species isolated from Antarctic environmental samples.</title>
        <authorList>
            <person name="Kralova S."/>
            <person name="Busse H.J."/>
            <person name="Svec P."/>
            <person name="Maslanova I."/>
            <person name="Stankova E."/>
            <person name="Bartak M."/>
            <person name="Sedlacek I."/>
        </authorList>
    </citation>
    <scope>NUCLEOTIDE SEQUENCE [LARGE SCALE GENOMIC DNA]</scope>
    <source>
        <strain evidence="1 2">CCM 8828</strain>
    </source>
</reference>
<organism evidence="1 2">
    <name type="scientific">Flavobacterium circumlabens</name>
    <dbReference type="NCBI Taxonomy" id="2133765"/>
    <lineage>
        <taxon>Bacteria</taxon>
        <taxon>Pseudomonadati</taxon>
        <taxon>Bacteroidota</taxon>
        <taxon>Flavobacteriia</taxon>
        <taxon>Flavobacteriales</taxon>
        <taxon>Flavobacteriaceae</taxon>
        <taxon>Flavobacterium</taxon>
    </lineage>
</organism>
<dbReference type="Pfam" id="PF17164">
    <property type="entry name" value="DUF5122"/>
    <property type="match status" value="2"/>
</dbReference>
<evidence type="ECO:0000313" key="2">
    <source>
        <dbReference type="Proteomes" id="UP000298340"/>
    </source>
</evidence>
<proteinExistence type="predicted"/>
<protein>
    <submittedName>
        <fullName evidence="1">Uncharacterized protein</fullName>
    </submittedName>
</protein>
<dbReference type="AlphaFoldDB" id="A0A4Y7U1S5"/>
<dbReference type="EMBL" id="QWDN01001386">
    <property type="protein sequence ID" value="TEB40373.1"/>
    <property type="molecule type" value="Genomic_DNA"/>
</dbReference>
<dbReference type="Proteomes" id="UP000298340">
    <property type="component" value="Unassembled WGS sequence"/>
</dbReference>
<sequence>VTSIDIPQDGKILINGTFTVNGAAMSIVRIFSDGSLDNSFSFNIQNKDFIVNDFALLPNQKILVYLFNKTVAESKIMRLNNNGTTDASFDQFSPN</sequence>
<dbReference type="InterPro" id="IPR013431">
    <property type="entry name" value="Delta_60_rpt"/>
</dbReference>
<name>A0A4Y7U1S5_9FLAO</name>
<comment type="caution">
    <text evidence="1">The sequence shown here is derived from an EMBL/GenBank/DDBJ whole genome shotgun (WGS) entry which is preliminary data.</text>
</comment>
<feature type="non-terminal residue" evidence="1">
    <location>
        <position position="1"/>
    </location>
</feature>
<gene>
    <name evidence="1" type="ORF">D0809_30940</name>
</gene>
<evidence type="ECO:0000313" key="1">
    <source>
        <dbReference type="EMBL" id="TEB40373.1"/>
    </source>
</evidence>
<dbReference type="RefSeq" id="WP_134092650.1">
    <property type="nucleotide sequence ID" value="NZ_QWDN01001386.1"/>
</dbReference>